<dbReference type="InterPro" id="IPR013901">
    <property type="entry name" value="Anthrone_oxy"/>
</dbReference>
<evidence type="ECO:0000313" key="2">
    <source>
        <dbReference type="EMBL" id="GIE11454.1"/>
    </source>
</evidence>
<reference evidence="2" key="1">
    <citation type="submission" date="2021-01" db="EMBL/GenBank/DDBJ databases">
        <title>Whole genome shotgun sequence of Actinoplanes ferrugineus NBRC 15555.</title>
        <authorList>
            <person name="Komaki H."/>
            <person name="Tamura T."/>
        </authorList>
    </citation>
    <scope>NUCLEOTIDE SEQUENCE</scope>
    <source>
        <strain evidence="2">NBRC 15555</strain>
    </source>
</reference>
<name>A0A919J2T9_9ACTN</name>
<sequence length="157" mass="16586">MQTMRLTVLLAATITTGMMAGLFYAYSISVMPALRGADAAVLVEVMQRINRAITNGWFFLCFAGALVFSAAATVLYAIDGPAEVLLPTAIGLVLYAGQLVLTAGLHIPLNNALEAAGSADPAAARRAFEPRWVRWNHARTLLCTGSFVSLCGALAQV</sequence>
<dbReference type="EMBL" id="BOMM01000029">
    <property type="protein sequence ID" value="GIE11454.1"/>
    <property type="molecule type" value="Genomic_DNA"/>
</dbReference>
<gene>
    <name evidence="2" type="ORF">Afe05nite_32940</name>
</gene>
<keyword evidence="1" id="KW-1133">Transmembrane helix</keyword>
<accession>A0A919J2T9</accession>
<comment type="caution">
    <text evidence="2">The sequence shown here is derived from an EMBL/GenBank/DDBJ whole genome shotgun (WGS) entry which is preliminary data.</text>
</comment>
<keyword evidence="3" id="KW-1185">Reference proteome</keyword>
<evidence type="ECO:0000256" key="1">
    <source>
        <dbReference type="SAM" id="Phobius"/>
    </source>
</evidence>
<dbReference type="AlphaFoldDB" id="A0A919J2T9"/>
<feature type="transmembrane region" description="Helical" evidence="1">
    <location>
        <begin position="84"/>
        <end position="105"/>
    </location>
</feature>
<keyword evidence="1" id="KW-0472">Membrane</keyword>
<feature type="transmembrane region" description="Helical" evidence="1">
    <location>
        <begin position="6"/>
        <end position="26"/>
    </location>
</feature>
<proteinExistence type="predicted"/>
<protein>
    <submittedName>
        <fullName evidence="2">Membrane protein</fullName>
    </submittedName>
</protein>
<dbReference type="Pfam" id="PF08592">
    <property type="entry name" value="Anthrone_oxy"/>
    <property type="match status" value="1"/>
</dbReference>
<dbReference type="Proteomes" id="UP000598174">
    <property type="component" value="Unassembled WGS sequence"/>
</dbReference>
<keyword evidence="1" id="KW-0812">Transmembrane</keyword>
<organism evidence="2 3">
    <name type="scientific">Paractinoplanes ferrugineus</name>
    <dbReference type="NCBI Taxonomy" id="113564"/>
    <lineage>
        <taxon>Bacteria</taxon>
        <taxon>Bacillati</taxon>
        <taxon>Actinomycetota</taxon>
        <taxon>Actinomycetes</taxon>
        <taxon>Micromonosporales</taxon>
        <taxon>Micromonosporaceae</taxon>
        <taxon>Paractinoplanes</taxon>
    </lineage>
</organism>
<evidence type="ECO:0000313" key="3">
    <source>
        <dbReference type="Proteomes" id="UP000598174"/>
    </source>
</evidence>
<feature type="transmembrane region" description="Helical" evidence="1">
    <location>
        <begin position="56"/>
        <end position="78"/>
    </location>
</feature>